<organism evidence="2 3">
    <name type="scientific">Pelotomaculum thermopropionicum (strain DSM 13744 / JCM 10971 / SI)</name>
    <dbReference type="NCBI Taxonomy" id="370438"/>
    <lineage>
        <taxon>Bacteria</taxon>
        <taxon>Bacillati</taxon>
        <taxon>Bacillota</taxon>
        <taxon>Clostridia</taxon>
        <taxon>Eubacteriales</taxon>
        <taxon>Desulfotomaculaceae</taxon>
        <taxon>Pelotomaculum</taxon>
    </lineage>
</organism>
<gene>
    <name evidence="2" type="ordered locus">PTH_2027</name>
</gene>
<accession>A5D0N8</accession>
<dbReference type="Proteomes" id="UP000006556">
    <property type="component" value="Chromosome"/>
</dbReference>
<keyword evidence="1" id="KW-0812">Transmembrane</keyword>
<feature type="transmembrane region" description="Helical" evidence="1">
    <location>
        <begin position="6"/>
        <end position="26"/>
    </location>
</feature>
<evidence type="ECO:0000313" key="2">
    <source>
        <dbReference type="EMBL" id="BAF60208.1"/>
    </source>
</evidence>
<keyword evidence="1" id="KW-0472">Membrane</keyword>
<name>A5D0N8_PELTS</name>
<dbReference type="EMBL" id="AP009389">
    <property type="protein sequence ID" value="BAF60208.1"/>
    <property type="molecule type" value="Genomic_DNA"/>
</dbReference>
<dbReference type="STRING" id="370438.PTH_2027"/>
<keyword evidence="1" id="KW-1133">Transmembrane helix</keyword>
<protein>
    <submittedName>
        <fullName evidence="2">Uncharacterized protein</fullName>
    </submittedName>
</protein>
<evidence type="ECO:0000313" key="3">
    <source>
        <dbReference type="Proteomes" id="UP000006556"/>
    </source>
</evidence>
<evidence type="ECO:0000256" key="1">
    <source>
        <dbReference type="SAM" id="Phobius"/>
    </source>
</evidence>
<dbReference type="AlphaFoldDB" id="A5D0N8"/>
<sequence length="103" mass="11872">MNNPRFLLILFALAFIAIQVVSYMAGISRHEERMTKLEKQMVQFETRGTFLDLKLDPAVELRKEKSRFKAETTNFIIKVLVISGATAFVYTLMKKEKGQKKAD</sequence>
<reference evidence="3" key="1">
    <citation type="journal article" date="2008" name="Genome Res.">
        <title>The genome of Pelotomaculum thermopropionicum reveals niche-associated evolution in anaerobic microbiota.</title>
        <authorList>
            <person name="Kosaka T."/>
            <person name="Kato S."/>
            <person name="Shimoyama T."/>
            <person name="Ishii S."/>
            <person name="Abe T."/>
            <person name="Watanabe K."/>
        </authorList>
    </citation>
    <scope>NUCLEOTIDE SEQUENCE [LARGE SCALE GENOMIC DNA]</scope>
    <source>
        <strain evidence="3">DSM 13744 / JCM 10971 / SI</strain>
    </source>
</reference>
<dbReference type="HOGENOM" id="CLU_2261087_0_0_9"/>
<keyword evidence="3" id="KW-1185">Reference proteome</keyword>
<proteinExistence type="predicted"/>
<dbReference type="KEGG" id="pth:PTH_2027"/>
<feature type="transmembrane region" description="Helical" evidence="1">
    <location>
        <begin position="75"/>
        <end position="93"/>
    </location>
</feature>